<dbReference type="SMART" id="SM00530">
    <property type="entry name" value="HTH_XRE"/>
    <property type="match status" value="1"/>
</dbReference>
<dbReference type="EMBL" id="CP016793">
    <property type="protein sequence ID" value="ANZ35198.1"/>
    <property type="molecule type" value="Genomic_DNA"/>
</dbReference>
<proteinExistence type="predicted"/>
<name>A0A1B2HBU6_9PSEU</name>
<evidence type="ECO:0000259" key="1">
    <source>
        <dbReference type="PROSITE" id="PS50943"/>
    </source>
</evidence>
<dbReference type="OrthoDB" id="4285266at2"/>
<feature type="domain" description="HTH cro/C1-type" evidence="1">
    <location>
        <begin position="20"/>
        <end position="74"/>
    </location>
</feature>
<evidence type="ECO:0000313" key="3">
    <source>
        <dbReference type="Proteomes" id="UP000093053"/>
    </source>
</evidence>
<dbReference type="InterPro" id="IPR001387">
    <property type="entry name" value="Cro/C1-type_HTH"/>
</dbReference>
<dbReference type="CDD" id="cd00093">
    <property type="entry name" value="HTH_XRE"/>
    <property type="match status" value="1"/>
</dbReference>
<evidence type="ECO:0000313" key="2">
    <source>
        <dbReference type="EMBL" id="ANZ35198.1"/>
    </source>
</evidence>
<dbReference type="Proteomes" id="UP000093053">
    <property type="component" value="Chromosome"/>
</dbReference>
<dbReference type="Pfam" id="PF13560">
    <property type="entry name" value="HTH_31"/>
    <property type="match status" value="1"/>
</dbReference>
<keyword evidence="3" id="KW-1185">Reference proteome</keyword>
<dbReference type="PROSITE" id="PS50943">
    <property type="entry name" value="HTH_CROC1"/>
    <property type="match status" value="1"/>
</dbReference>
<reference evidence="2 3" key="1">
    <citation type="submission" date="2016-07" db="EMBL/GenBank/DDBJ databases">
        <title>Complete genome sequence of the Lentzea guizhouensis DHS C013.</title>
        <authorList>
            <person name="Cao C."/>
        </authorList>
    </citation>
    <scope>NUCLEOTIDE SEQUENCE [LARGE SCALE GENOMIC DNA]</scope>
    <source>
        <strain evidence="2 3">DHS C013</strain>
    </source>
</reference>
<gene>
    <name evidence="2" type="ORF">BBK82_03060</name>
</gene>
<dbReference type="RefSeq" id="WP_065913614.1">
    <property type="nucleotide sequence ID" value="NZ_CP016793.1"/>
</dbReference>
<dbReference type="SUPFAM" id="SSF47413">
    <property type="entry name" value="lambda repressor-like DNA-binding domains"/>
    <property type="match status" value="1"/>
</dbReference>
<dbReference type="Pfam" id="PF19054">
    <property type="entry name" value="DUF5753"/>
    <property type="match status" value="1"/>
</dbReference>
<dbReference type="GO" id="GO:0003677">
    <property type="term" value="F:DNA binding"/>
    <property type="evidence" value="ECO:0007669"/>
    <property type="project" value="InterPro"/>
</dbReference>
<organism evidence="2 3">
    <name type="scientific">Lentzea guizhouensis</name>
    <dbReference type="NCBI Taxonomy" id="1586287"/>
    <lineage>
        <taxon>Bacteria</taxon>
        <taxon>Bacillati</taxon>
        <taxon>Actinomycetota</taxon>
        <taxon>Actinomycetes</taxon>
        <taxon>Pseudonocardiales</taxon>
        <taxon>Pseudonocardiaceae</taxon>
        <taxon>Lentzea</taxon>
    </lineage>
</organism>
<dbReference type="STRING" id="1586287.BBK82_03060"/>
<dbReference type="KEGG" id="led:BBK82_03060"/>
<protein>
    <recommendedName>
        <fullName evidence="1">HTH cro/C1-type domain-containing protein</fullName>
    </recommendedName>
</protein>
<dbReference type="InterPro" id="IPR043917">
    <property type="entry name" value="DUF5753"/>
</dbReference>
<dbReference type="AlphaFoldDB" id="A0A1B2HBU6"/>
<sequence length="284" mass="32468">MSDEREQSPIDYKSQLADFLRATREKLRLSTDEVAHAMGVKEPTVRTWERGRSLPALPTIRALFDLYKVPANDRPELEQLYRDARVRQPKRPWGKVIPEPVRRLYRFESAASLIRSFHTTLVYGPAQTREMADLILTTPGRSAKEREQLVDARLARLDFLRRQRAPRLVLLILESVLYIDHGAPDVLKGQLLHLVRLAEENGVEVRIVPFKAAKRAYQKVATPFVLVTTPGQRTIVHMDNQHEGIFVDDPDRVADYETCFKSLEEAALPLDASLRLLSKVASEL</sequence>
<dbReference type="InterPro" id="IPR010982">
    <property type="entry name" value="Lambda_DNA-bd_dom_sf"/>
</dbReference>
<accession>A0A1B2HBU6</accession>
<dbReference type="Gene3D" id="1.10.260.40">
    <property type="entry name" value="lambda repressor-like DNA-binding domains"/>
    <property type="match status" value="1"/>
</dbReference>